<accession>A0A1E2VEB0</accession>
<dbReference type="InterPro" id="IPR000639">
    <property type="entry name" value="Epox_hydrolase-like"/>
</dbReference>
<dbReference type="InterPro" id="IPR050266">
    <property type="entry name" value="AB_hydrolase_sf"/>
</dbReference>
<keyword evidence="2" id="KW-0378">Hydrolase</keyword>
<dbReference type="GO" id="GO:0016020">
    <property type="term" value="C:membrane"/>
    <property type="evidence" value="ECO:0007669"/>
    <property type="project" value="TreeGrafter"/>
</dbReference>
<dbReference type="PRINTS" id="PR00111">
    <property type="entry name" value="ABHYDROLASE"/>
</dbReference>
<dbReference type="SUPFAM" id="SSF53474">
    <property type="entry name" value="alpha/beta-Hydrolases"/>
    <property type="match status" value="1"/>
</dbReference>
<dbReference type="GO" id="GO:0016787">
    <property type="term" value="F:hydrolase activity"/>
    <property type="evidence" value="ECO:0007669"/>
    <property type="project" value="UniProtKB-KW"/>
</dbReference>
<dbReference type="PANTHER" id="PTHR43798">
    <property type="entry name" value="MONOACYLGLYCEROL LIPASE"/>
    <property type="match status" value="1"/>
</dbReference>
<evidence type="ECO:0000259" key="3">
    <source>
        <dbReference type="Pfam" id="PF00561"/>
    </source>
</evidence>
<dbReference type="Gene3D" id="3.40.50.1820">
    <property type="entry name" value="alpha/beta hydrolase"/>
    <property type="match status" value="1"/>
</dbReference>
<dbReference type="Proteomes" id="UP000094291">
    <property type="component" value="Unassembled WGS sequence"/>
</dbReference>
<dbReference type="InterPro" id="IPR029058">
    <property type="entry name" value="AB_hydrolase_fold"/>
</dbReference>
<dbReference type="InterPro" id="IPR000073">
    <property type="entry name" value="AB_hydrolase_1"/>
</dbReference>
<evidence type="ECO:0000256" key="1">
    <source>
        <dbReference type="ARBA" id="ARBA00008645"/>
    </source>
</evidence>
<reference evidence="4 5" key="1">
    <citation type="submission" date="2016-08" db="EMBL/GenBank/DDBJ databases">
        <authorList>
            <person name="Seilhamer J.J."/>
        </authorList>
    </citation>
    <scope>NUCLEOTIDE SEQUENCE [LARGE SCALE GENOMIC DNA]</scope>
    <source>
        <strain evidence="4 5">PH27A</strain>
    </source>
</reference>
<dbReference type="PANTHER" id="PTHR43798:SF14">
    <property type="entry name" value="SERINE HYDROLASE-LIKE PROTEIN DDB_G0286239"/>
    <property type="match status" value="1"/>
</dbReference>
<dbReference type="Pfam" id="PF00561">
    <property type="entry name" value="Abhydrolase_1"/>
    <property type="match status" value="1"/>
</dbReference>
<protein>
    <recommendedName>
        <fullName evidence="3">AB hydrolase-1 domain-containing protein</fullName>
    </recommendedName>
</protein>
<evidence type="ECO:0000313" key="4">
    <source>
        <dbReference type="EMBL" id="ODC05176.1"/>
    </source>
</evidence>
<dbReference type="AlphaFoldDB" id="A0A1E2VEB0"/>
<dbReference type="PRINTS" id="PR00412">
    <property type="entry name" value="EPOXHYDRLASE"/>
</dbReference>
<sequence>MPVPEGAREACWHLPHRQLRGLVWGEPQAPRVLALHGWLDSAISFAQVGPALAAAGWQLVAPDFAGHGFSDWHPAGQDYAMASYVSDIYALMEHQQWAPIPIVGHSMGAGIAGMLAAVAPEQVSALVLLDGLGTLPTSDEEAPAQMARALKFWWRRLNQPPKLSRFADLNAATQARMLGIGDVTEAMAWTLCQRALRPVTDDDHEADGWAWRSDPRLMAPSWLRLTEAQNLAFLRAITCPVTMLEADQGFLVARDFMPPRREVIEQLTYHRLPGGHHFHLDVMTCASVCEHIRAALSSL</sequence>
<dbReference type="STRING" id="197479.BFW38_04370"/>
<organism evidence="4 5">
    <name type="scientific">Terasakiispira papahanaumokuakeensis</name>
    <dbReference type="NCBI Taxonomy" id="197479"/>
    <lineage>
        <taxon>Bacteria</taxon>
        <taxon>Pseudomonadati</taxon>
        <taxon>Pseudomonadota</taxon>
        <taxon>Gammaproteobacteria</taxon>
        <taxon>Oceanospirillales</taxon>
        <taxon>Terasakiispira</taxon>
    </lineage>
</organism>
<evidence type="ECO:0000313" key="5">
    <source>
        <dbReference type="Proteomes" id="UP000094291"/>
    </source>
</evidence>
<proteinExistence type="inferred from homology"/>
<keyword evidence="5" id="KW-1185">Reference proteome</keyword>
<gene>
    <name evidence="4" type="ORF">BFW38_04370</name>
</gene>
<comment type="similarity">
    <text evidence="1">Belongs to the AB hydrolase superfamily.</text>
</comment>
<evidence type="ECO:0000256" key="2">
    <source>
        <dbReference type="ARBA" id="ARBA00022801"/>
    </source>
</evidence>
<dbReference type="EMBL" id="MDTQ01000001">
    <property type="protein sequence ID" value="ODC05176.1"/>
    <property type="molecule type" value="Genomic_DNA"/>
</dbReference>
<feature type="domain" description="AB hydrolase-1" evidence="3">
    <location>
        <begin position="30"/>
        <end position="278"/>
    </location>
</feature>
<comment type="caution">
    <text evidence="4">The sequence shown here is derived from an EMBL/GenBank/DDBJ whole genome shotgun (WGS) entry which is preliminary data.</text>
</comment>
<name>A0A1E2VEB0_9GAMM</name>